<organism evidence="3 4">
    <name type="scientific">Ibidorhyncha struthersii</name>
    <dbReference type="NCBI Taxonomy" id="425643"/>
    <lineage>
        <taxon>Eukaryota</taxon>
        <taxon>Metazoa</taxon>
        <taxon>Chordata</taxon>
        <taxon>Craniata</taxon>
        <taxon>Vertebrata</taxon>
        <taxon>Euteleostomi</taxon>
        <taxon>Archelosauria</taxon>
        <taxon>Archosauria</taxon>
        <taxon>Dinosauria</taxon>
        <taxon>Saurischia</taxon>
        <taxon>Theropoda</taxon>
        <taxon>Coelurosauria</taxon>
        <taxon>Aves</taxon>
        <taxon>Neognathae</taxon>
        <taxon>Neoaves</taxon>
        <taxon>Charadriiformes</taxon>
        <taxon>Charadriidae</taxon>
        <taxon>Ibidorhyncha</taxon>
    </lineage>
</organism>
<protein>
    <submittedName>
        <fullName evidence="3">CC150 protein</fullName>
    </submittedName>
</protein>
<feature type="coiled-coil region" evidence="1">
    <location>
        <begin position="140"/>
        <end position="230"/>
    </location>
</feature>
<dbReference type="InterPro" id="IPR038807">
    <property type="entry name" value="CCDC150"/>
</dbReference>
<dbReference type="AlphaFoldDB" id="A0A7K7UEX7"/>
<feature type="coiled-coil region" evidence="1">
    <location>
        <begin position="259"/>
        <end position="293"/>
    </location>
</feature>
<dbReference type="PANTHER" id="PTHR35352">
    <property type="entry name" value="COILED-COIL DOMAIN-CONTAINING PROTEIN 150"/>
    <property type="match status" value="1"/>
</dbReference>
<feature type="region of interest" description="Disordered" evidence="2">
    <location>
        <begin position="1019"/>
        <end position="1042"/>
    </location>
</feature>
<evidence type="ECO:0000313" key="4">
    <source>
        <dbReference type="Proteomes" id="UP000587655"/>
    </source>
</evidence>
<evidence type="ECO:0000313" key="3">
    <source>
        <dbReference type="EMBL" id="NXA27703.1"/>
    </source>
</evidence>
<feature type="region of interest" description="Disordered" evidence="2">
    <location>
        <begin position="527"/>
        <end position="555"/>
    </location>
</feature>
<feature type="coiled-coil region" evidence="1">
    <location>
        <begin position="757"/>
        <end position="997"/>
    </location>
</feature>
<accession>A0A7K7UEX7</accession>
<feature type="compositionally biased region" description="Basic and acidic residues" evidence="2">
    <location>
        <begin position="528"/>
        <end position="555"/>
    </location>
</feature>
<name>A0A7K7UEX7_9CHAR</name>
<feature type="coiled-coil region" evidence="1">
    <location>
        <begin position="690"/>
        <end position="717"/>
    </location>
</feature>
<keyword evidence="4" id="KW-1185">Reference proteome</keyword>
<evidence type="ECO:0000256" key="2">
    <source>
        <dbReference type="SAM" id="MobiDB-lite"/>
    </source>
</evidence>
<feature type="coiled-coil region" evidence="1">
    <location>
        <begin position="398"/>
        <end position="478"/>
    </location>
</feature>
<feature type="non-terminal residue" evidence="3">
    <location>
        <position position="1064"/>
    </location>
</feature>
<sequence length="1064" mass="122558">REAARTAMARPAVIPTSVRATAPEAFMVLHLRMRVVEEQTSALVRDLEALGSFLLFSLDHFYSKTSEMPASHPAISPVQARVAFVGENTLWRNCETLVNRMCRLESVVQTLKLNVFRLQTEKELNPKHAAQLEQRLNAVHEEHLQEMKIVQQEAMKLRQHLSDMKEAEEKAKEEVQRLSTALEITTASKMGVVIAAEELRNTKQKINRRLQELTEQLSQEISLRESLEESQATVMCHVQDMETTVEAEWKQVQVLQQDCQELRKDVQLGQVRLQEEEERTAQLEQQCTQLKAELDSRNCIISQLGEEAKNAQLSFSKQRKDNLQLQSKMTALRETAEKVQVLNDHLSQQCSELSTALQSVAMENAKLISDHQTILKVRSLLLRTRKLQEQDSLLNAAYANILGELQSVQHQRAQLQRELEALRTEHGKYRQTASLAEEAATAQMQLLEHTVASLQGELETALQEKGSLLAEKEDLQQEVRNTYAFKAIFLKALEMISMKFTLQTLEEKNKRLLDCLATLVHEQVNSNKVDKSWQQKSPDHNARSAAGSREETMKSDLRHCADRSTLHRVHLEQDEHSRNSAYECGDSPRVRQRILLSAIKNMGEKLENIIDILTPRSLKTGQSTESNEGDTNVSDDHEMQMANLQHQLDTAKGDNSKATAMLEHVLASHNKMQAALDAVQTELGHKDTEVSNLRKDKIQTQHKIQRLETELEHCQAKLFAMGRQHSSQVEPLCKALESARADNKKLVCHLEEILQVNNNLQSKLIQTQWELKSKETEHQQLMVCREQLIEKAKTEEKMYAEHLKSLKKQFQTEQEASRKAACQESAEVKKSLEESSSKLAEVSHTNRELQQKVTELEKSLPSYTEKLKSQRARVRQCLACKTNTERVKETESELRKMEAIKEEYQKKNFEQSQDILKLVSELKSVQSEMQVLKNRHEVQVQNRQLETQLEAERRQRQKLENECQKLEKTVKHLKKYKEETEKKLKEASIQSEQITTSLEEVQRWFKSKFDSLKLEVVKSDQPKSPEELQKGDKESKHIHFKGGSKENMWEKYLVTHYQSEFQFP</sequence>
<keyword evidence="1" id="KW-0175">Coiled coil</keyword>
<dbReference type="PANTHER" id="PTHR35352:SF1">
    <property type="entry name" value="COILED-COIL DOMAIN-CONTAINING PROTEIN 150"/>
    <property type="match status" value="1"/>
</dbReference>
<feature type="non-terminal residue" evidence="3">
    <location>
        <position position="1"/>
    </location>
</feature>
<gene>
    <name evidence="3" type="primary">Ccdc150</name>
    <name evidence="3" type="ORF">IBISTR_R14745</name>
</gene>
<reference evidence="3 4" key="1">
    <citation type="submission" date="2019-09" db="EMBL/GenBank/DDBJ databases">
        <title>Bird 10,000 Genomes (B10K) Project - Family phase.</title>
        <authorList>
            <person name="Zhang G."/>
        </authorList>
    </citation>
    <scope>NUCLEOTIDE SEQUENCE [LARGE SCALE GENOMIC DNA]</scope>
    <source>
        <strain evidence="3">B10K-DU-030-25</strain>
    </source>
</reference>
<proteinExistence type="predicted"/>
<evidence type="ECO:0000256" key="1">
    <source>
        <dbReference type="SAM" id="Coils"/>
    </source>
</evidence>
<dbReference type="EMBL" id="VZSZ01009538">
    <property type="protein sequence ID" value="NXA27703.1"/>
    <property type="molecule type" value="Genomic_DNA"/>
</dbReference>
<comment type="caution">
    <text evidence="3">The sequence shown here is derived from an EMBL/GenBank/DDBJ whole genome shotgun (WGS) entry which is preliminary data.</text>
</comment>
<dbReference type="Proteomes" id="UP000587655">
    <property type="component" value="Unassembled WGS sequence"/>
</dbReference>